<dbReference type="GO" id="GO:0016705">
    <property type="term" value="F:oxidoreductase activity, acting on paired donors, with incorporation or reduction of molecular oxygen"/>
    <property type="evidence" value="ECO:0007669"/>
    <property type="project" value="InterPro"/>
</dbReference>
<dbReference type="GO" id="GO:0004497">
    <property type="term" value="F:monooxygenase activity"/>
    <property type="evidence" value="ECO:0007669"/>
    <property type="project" value="UniProtKB-KW"/>
</dbReference>
<dbReference type="InterPro" id="IPR036396">
    <property type="entry name" value="Cyt_P450_sf"/>
</dbReference>
<evidence type="ECO:0000256" key="6">
    <source>
        <dbReference type="ARBA" id="ARBA00023004"/>
    </source>
</evidence>
<dbReference type="InterPro" id="IPR001128">
    <property type="entry name" value="Cyt_P450"/>
</dbReference>
<dbReference type="GO" id="GO:0020037">
    <property type="term" value="F:heme binding"/>
    <property type="evidence" value="ECO:0007669"/>
    <property type="project" value="InterPro"/>
</dbReference>
<dbReference type="SUPFAM" id="SSF48264">
    <property type="entry name" value="Cytochrome P450"/>
    <property type="match status" value="1"/>
</dbReference>
<dbReference type="GO" id="GO:0005506">
    <property type="term" value="F:iron ion binding"/>
    <property type="evidence" value="ECO:0007669"/>
    <property type="project" value="InterPro"/>
</dbReference>
<comment type="similarity">
    <text evidence="2">Belongs to the cytochrome P450 family.</text>
</comment>
<evidence type="ECO:0000256" key="3">
    <source>
        <dbReference type="ARBA" id="ARBA00022617"/>
    </source>
</evidence>
<evidence type="ECO:0000256" key="4">
    <source>
        <dbReference type="ARBA" id="ARBA00022723"/>
    </source>
</evidence>
<accession>A0AAN6LVJ8</accession>
<reference evidence="9 10" key="1">
    <citation type="submission" date="2021-02" db="EMBL/GenBank/DDBJ databases">
        <title>Genome assembly of Pseudopithomyces chartarum.</title>
        <authorList>
            <person name="Jauregui R."/>
            <person name="Singh J."/>
            <person name="Voisey C."/>
        </authorList>
    </citation>
    <scope>NUCLEOTIDE SEQUENCE [LARGE SCALE GENOMIC DNA]</scope>
    <source>
        <strain evidence="9 10">AGR01</strain>
    </source>
</reference>
<evidence type="ECO:0000256" key="2">
    <source>
        <dbReference type="ARBA" id="ARBA00010617"/>
    </source>
</evidence>
<proteinExistence type="inferred from homology"/>
<dbReference type="Proteomes" id="UP001280581">
    <property type="component" value="Unassembled WGS sequence"/>
</dbReference>
<comment type="caution">
    <text evidence="9">The sequence shown here is derived from an EMBL/GenBank/DDBJ whole genome shotgun (WGS) entry which is preliminary data.</text>
</comment>
<dbReference type="PRINTS" id="PR00463">
    <property type="entry name" value="EP450I"/>
</dbReference>
<keyword evidence="7" id="KW-0503">Monooxygenase</keyword>
<evidence type="ECO:0000256" key="1">
    <source>
        <dbReference type="ARBA" id="ARBA00001971"/>
    </source>
</evidence>
<organism evidence="9 10">
    <name type="scientific">Pseudopithomyces chartarum</name>
    <dbReference type="NCBI Taxonomy" id="1892770"/>
    <lineage>
        <taxon>Eukaryota</taxon>
        <taxon>Fungi</taxon>
        <taxon>Dikarya</taxon>
        <taxon>Ascomycota</taxon>
        <taxon>Pezizomycotina</taxon>
        <taxon>Dothideomycetes</taxon>
        <taxon>Pleosporomycetidae</taxon>
        <taxon>Pleosporales</taxon>
        <taxon>Massarineae</taxon>
        <taxon>Didymosphaeriaceae</taxon>
        <taxon>Pseudopithomyces</taxon>
    </lineage>
</organism>
<keyword evidence="8" id="KW-0732">Signal</keyword>
<evidence type="ECO:0000256" key="5">
    <source>
        <dbReference type="ARBA" id="ARBA00023002"/>
    </source>
</evidence>
<dbReference type="Pfam" id="PF00067">
    <property type="entry name" value="p450"/>
    <property type="match status" value="1"/>
</dbReference>
<keyword evidence="6" id="KW-0408">Iron</keyword>
<evidence type="ECO:0008006" key="11">
    <source>
        <dbReference type="Google" id="ProtNLM"/>
    </source>
</evidence>
<feature type="chain" id="PRO_5042871563" description="Cytochrome P450" evidence="8">
    <location>
        <begin position="18"/>
        <end position="441"/>
    </location>
</feature>
<keyword evidence="10" id="KW-1185">Reference proteome</keyword>
<keyword evidence="3" id="KW-0349">Heme</keyword>
<dbReference type="InterPro" id="IPR050476">
    <property type="entry name" value="Insect_CytP450_Detox"/>
</dbReference>
<dbReference type="EMBL" id="WVTA01000013">
    <property type="protein sequence ID" value="KAK3203011.1"/>
    <property type="molecule type" value="Genomic_DNA"/>
</dbReference>
<gene>
    <name evidence="9" type="ORF">GRF29_154g1519941</name>
</gene>
<evidence type="ECO:0000313" key="10">
    <source>
        <dbReference type="Proteomes" id="UP001280581"/>
    </source>
</evidence>
<dbReference type="PANTHER" id="PTHR24292">
    <property type="entry name" value="CYTOCHROME P450"/>
    <property type="match status" value="1"/>
</dbReference>
<evidence type="ECO:0000313" key="9">
    <source>
        <dbReference type="EMBL" id="KAK3203011.1"/>
    </source>
</evidence>
<dbReference type="PANTHER" id="PTHR24292:SF102">
    <property type="entry name" value="CYTOCHROME P450 FAMILY-RELATED"/>
    <property type="match status" value="1"/>
</dbReference>
<evidence type="ECO:0000256" key="8">
    <source>
        <dbReference type="SAM" id="SignalP"/>
    </source>
</evidence>
<dbReference type="InterPro" id="IPR002401">
    <property type="entry name" value="Cyt_P450_E_grp-I"/>
</dbReference>
<sequence length="441" mass="50193">MMAYVIALVLFASHALHKIFRLRSNIRAAKQTGLPYTLSPIHELEIWAHIADPILRWACSARILRGQGWPRWARFMVKDWHYEDKRRAHDEFGAIFLVVSFAGMMLEPFGPNVVSLDGEKWKAHLAITLPPVAADNVLGLLWEETYRQVDIMAMTWNRAGEVPSLKRNIYSLTMNTMLSVGFGKQSERTEGSDAVSKGHMLSLVEAMYTVVMHLPHILLLAKPVLKFLKPEASTGYTELERYMTELLIREKDLLSKSHIQKHSSRETLMTAMLRSNLNSQSDGLSLTDNEVMGNMFIFLLAGYDTTANTMIFCSMVLALYPDIQNRLIEEVDRIWAEAAREGRSELSHTHDMPKFRYMIAFMYEVMRVFPIVLPTVRDTCGPQVLSLKDTTHSLPSDTGVIVNNTAIHYDCDNWPNPGMIDPRRCGLMPGDPSNAMWQSKF</sequence>
<keyword evidence="5" id="KW-0560">Oxidoreductase</keyword>
<comment type="cofactor">
    <cofactor evidence="1">
        <name>heme</name>
        <dbReference type="ChEBI" id="CHEBI:30413"/>
    </cofactor>
</comment>
<dbReference type="Gene3D" id="1.10.630.10">
    <property type="entry name" value="Cytochrome P450"/>
    <property type="match status" value="1"/>
</dbReference>
<feature type="signal peptide" evidence="8">
    <location>
        <begin position="1"/>
        <end position="17"/>
    </location>
</feature>
<dbReference type="AlphaFoldDB" id="A0AAN6LVJ8"/>
<evidence type="ECO:0000256" key="7">
    <source>
        <dbReference type="ARBA" id="ARBA00023033"/>
    </source>
</evidence>
<keyword evidence="4" id="KW-0479">Metal-binding</keyword>
<protein>
    <recommendedName>
        <fullName evidence="11">Cytochrome P450</fullName>
    </recommendedName>
</protein>
<name>A0AAN6LVJ8_9PLEO</name>